<dbReference type="Proteomes" id="UP000008181">
    <property type="component" value="Chromosome 3"/>
</dbReference>
<proteinExistence type="predicted"/>
<dbReference type="AlphaFoldDB" id="G2R8M9"/>
<accession>G2R8M9</accession>
<reference evidence="2 3" key="1">
    <citation type="journal article" date="2011" name="Nat. Biotechnol.">
        <title>Comparative genomic analysis of the thermophilic biomass-degrading fungi Myceliophthora thermophila and Thielavia terrestris.</title>
        <authorList>
            <person name="Berka R.M."/>
            <person name="Grigoriev I.V."/>
            <person name="Otillar R."/>
            <person name="Salamov A."/>
            <person name="Grimwood J."/>
            <person name="Reid I."/>
            <person name="Ishmael N."/>
            <person name="John T."/>
            <person name="Darmond C."/>
            <person name="Moisan M.-C."/>
            <person name="Henrissat B."/>
            <person name="Coutinho P.M."/>
            <person name="Lombard V."/>
            <person name="Natvig D.O."/>
            <person name="Lindquist E."/>
            <person name="Schmutz J."/>
            <person name="Lucas S."/>
            <person name="Harris P."/>
            <person name="Powlowski J."/>
            <person name="Bellemare A."/>
            <person name="Taylor D."/>
            <person name="Butler G."/>
            <person name="de Vries R.P."/>
            <person name="Allijn I.E."/>
            <person name="van den Brink J."/>
            <person name="Ushinsky S."/>
            <person name="Storms R."/>
            <person name="Powell A.J."/>
            <person name="Paulsen I.T."/>
            <person name="Elbourne L.D.H."/>
            <person name="Baker S.E."/>
            <person name="Magnuson J."/>
            <person name="LaBoissiere S."/>
            <person name="Clutterbuck A.J."/>
            <person name="Martinez D."/>
            <person name="Wogulis M."/>
            <person name="de Leon A.L."/>
            <person name="Rey M.W."/>
            <person name="Tsang A."/>
        </authorList>
    </citation>
    <scope>NUCLEOTIDE SEQUENCE [LARGE SCALE GENOMIC DNA]</scope>
    <source>
        <strain evidence="3">ATCC 38088 / NRRL 8126</strain>
    </source>
</reference>
<feature type="compositionally biased region" description="Low complexity" evidence="1">
    <location>
        <begin position="65"/>
        <end position="78"/>
    </location>
</feature>
<dbReference type="KEGG" id="ttt:THITE_2150998"/>
<dbReference type="RefSeq" id="XP_003654581.1">
    <property type="nucleotide sequence ID" value="XM_003654533.1"/>
</dbReference>
<organism evidence="2 3">
    <name type="scientific">Thermothielavioides terrestris (strain ATCC 38088 / NRRL 8126)</name>
    <name type="common">Thielavia terrestris</name>
    <dbReference type="NCBI Taxonomy" id="578455"/>
    <lineage>
        <taxon>Eukaryota</taxon>
        <taxon>Fungi</taxon>
        <taxon>Dikarya</taxon>
        <taxon>Ascomycota</taxon>
        <taxon>Pezizomycotina</taxon>
        <taxon>Sordariomycetes</taxon>
        <taxon>Sordariomycetidae</taxon>
        <taxon>Sordariales</taxon>
        <taxon>Chaetomiaceae</taxon>
        <taxon>Thermothielavioides</taxon>
        <taxon>Thermothielavioides terrestris</taxon>
    </lineage>
</organism>
<protein>
    <submittedName>
        <fullName evidence="2">Uncharacterized protein</fullName>
    </submittedName>
</protein>
<evidence type="ECO:0000313" key="3">
    <source>
        <dbReference type="Proteomes" id="UP000008181"/>
    </source>
</evidence>
<evidence type="ECO:0000256" key="1">
    <source>
        <dbReference type="SAM" id="MobiDB-lite"/>
    </source>
</evidence>
<dbReference type="EMBL" id="CP003011">
    <property type="protein sequence ID" value="AEO68245.1"/>
    <property type="molecule type" value="Genomic_DNA"/>
</dbReference>
<gene>
    <name evidence="2" type="ORF">THITE_2150998</name>
</gene>
<dbReference type="GeneID" id="11518361"/>
<name>G2R8M9_THETT</name>
<evidence type="ECO:0000313" key="2">
    <source>
        <dbReference type="EMBL" id="AEO68245.1"/>
    </source>
</evidence>
<feature type="region of interest" description="Disordered" evidence="1">
    <location>
        <begin position="1"/>
        <end position="86"/>
    </location>
</feature>
<keyword evidence="3" id="KW-1185">Reference proteome</keyword>
<sequence>MPEKRRVLVRYSTSTPSRHPRLHDGCQPQTPISPPGPPIQDHYLPTPRTPARQESTTLPPRPAAPDTTDGTRPRTPSSPEAPPRRACHSLARYHARRWYTELTYHQRSATRGRSSRSAPALLMLLLLLLAPVESLDAVPGLGETWDGPGAAVVKPLSWLNHE</sequence>
<dbReference type="HOGENOM" id="CLU_1636589_0_0_1"/>